<protein>
    <submittedName>
        <fullName evidence="1">Uncharacterized protein</fullName>
    </submittedName>
</protein>
<evidence type="ECO:0000313" key="2">
    <source>
        <dbReference type="Proteomes" id="UP000054928"/>
    </source>
</evidence>
<proteinExistence type="predicted"/>
<name>A0A0P1A874_PLAHL</name>
<dbReference type="AlphaFoldDB" id="A0A0P1A874"/>
<dbReference type="GeneID" id="36397526"/>
<organism evidence="1 2">
    <name type="scientific">Plasmopara halstedii</name>
    <name type="common">Downy mildew of sunflower</name>
    <dbReference type="NCBI Taxonomy" id="4781"/>
    <lineage>
        <taxon>Eukaryota</taxon>
        <taxon>Sar</taxon>
        <taxon>Stramenopiles</taxon>
        <taxon>Oomycota</taxon>
        <taxon>Peronosporomycetes</taxon>
        <taxon>Peronosporales</taxon>
        <taxon>Peronosporaceae</taxon>
        <taxon>Plasmopara</taxon>
    </lineage>
</organism>
<dbReference type="Proteomes" id="UP000054928">
    <property type="component" value="Unassembled WGS sequence"/>
</dbReference>
<sequence>MFPAAPQRRAAFHRCLRFFQQCQISGANGRSARKMVLIIRLLTETPKRGAFNYREGLVVVDNPLDEGTRSTAPESKRFLFWAGTLTVLPPLILRRQHARSRDGPWERSSSSQTII</sequence>
<dbReference type="EMBL" id="CCYD01000193">
    <property type="protein sequence ID" value="CEG36383.1"/>
    <property type="molecule type" value="Genomic_DNA"/>
</dbReference>
<dbReference type="RefSeq" id="XP_024572752.1">
    <property type="nucleotide sequence ID" value="XM_024720201.1"/>
</dbReference>
<keyword evidence="2" id="KW-1185">Reference proteome</keyword>
<evidence type="ECO:0000313" key="1">
    <source>
        <dbReference type="EMBL" id="CEG36383.1"/>
    </source>
</evidence>
<accession>A0A0P1A874</accession>
<reference evidence="2" key="1">
    <citation type="submission" date="2014-09" db="EMBL/GenBank/DDBJ databases">
        <authorList>
            <person name="Sharma Rahul"/>
            <person name="Thines Marco"/>
        </authorList>
    </citation>
    <scope>NUCLEOTIDE SEQUENCE [LARGE SCALE GENOMIC DNA]</scope>
</reference>